<dbReference type="HOGENOM" id="CLU_2887082_0_0_1"/>
<accession>D8PV63</accession>
<proteinExistence type="predicted"/>
<dbReference type="Proteomes" id="UP000007431">
    <property type="component" value="Unassembled WGS sequence"/>
</dbReference>
<keyword evidence="2" id="KW-1185">Reference proteome</keyword>
<dbReference type="VEuPathDB" id="FungiDB:SCHCODRAFT_02563174"/>
<dbReference type="AlphaFoldDB" id="D8PV63"/>
<gene>
    <name evidence="1" type="ORF">SCHCODRAFT_84387</name>
</gene>
<evidence type="ECO:0000313" key="2">
    <source>
        <dbReference type="Proteomes" id="UP000007431"/>
    </source>
</evidence>
<sequence>MDDPTDYDADQTWDSNGLVQSRVASRAATVGKEGCDSTGGFSKSQIGLNEDRQWVRIQWIRPL</sequence>
<dbReference type="InParanoid" id="D8PV63"/>
<name>D8PV63_SCHCM</name>
<reference evidence="1 2" key="1">
    <citation type="journal article" date="2010" name="Nat. Biotechnol.">
        <title>Genome sequence of the model mushroom Schizophyllum commune.</title>
        <authorList>
            <person name="Ohm R.A."/>
            <person name="de Jong J.F."/>
            <person name="Lugones L.G."/>
            <person name="Aerts A."/>
            <person name="Kothe E."/>
            <person name="Stajich J.E."/>
            <person name="de Vries R.P."/>
            <person name="Record E."/>
            <person name="Levasseur A."/>
            <person name="Baker S.E."/>
            <person name="Bartholomew K.A."/>
            <person name="Coutinho P.M."/>
            <person name="Erdmann S."/>
            <person name="Fowler T.J."/>
            <person name="Gathman A.C."/>
            <person name="Lombard V."/>
            <person name="Henrissat B."/>
            <person name="Knabe N."/>
            <person name="Kuees U."/>
            <person name="Lilly W.W."/>
            <person name="Lindquist E."/>
            <person name="Lucas S."/>
            <person name="Magnuson J.K."/>
            <person name="Piumi F."/>
            <person name="Raudaskoski M."/>
            <person name="Salamov A."/>
            <person name="Schmutz J."/>
            <person name="Schwarze F.W.M.R."/>
            <person name="vanKuyk P.A."/>
            <person name="Horton J.S."/>
            <person name="Grigoriev I.V."/>
            <person name="Woesten H.A.B."/>
        </authorList>
    </citation>
    <scope>NUCLEOTIDE SEQUENCE [LARGE SCALE GENOMIC DNA]</scope>
    <source>
        <strain evidence="2">H4-8 / FGSC 9210</strain>
    </source>
</reference>
<protein>
    <submittedName>
        <fullName evidence="1">Expressed protein</fullName>
    </submittedName>
</protein>
<dbReference type="EMBL" id="GL377303">
    <property type="protein sequence ID" value="EFI99973.1"/>
    <property type="molecule type" value="Genomic_DNA"/>
</dbReference>
<evidence type="ECO:0000313" key="1">
    <source>
        <dbReference type="EMBL" id="EFI99973.1"/>
    </source>
</evidence>
<organism evidence="2">
    <name type="scientific">Schizophyllum commune (strain H4-8 / FGSC 9210)</name>
    <name type="common">Split gill fungus</name>
    <dbReference type="NCBI Taxonomy" id="578458"/>
    <lineage>
        <taxon>Eukaryota</taxon>
        <taxon>Fungi</taxon>
        <taxon>Dikarya</taxon>
        <taxon>Basidiomycota</taxon>
        <taxon>Agaricomycotina</taxon>
        <taxon>Agaricomycetes</taxon>
        <taxon>Agaricomycetidae</taxon>
        <taxon>Agaricales</taxon>
        <taxon>Schizophyllaceae</taxon>
        <taxon>Schizophyllum</taxon>
    </lineage>
</organism>